<proteinExistence type="predicted"/>
<accession>A0A183CQ96</accession>
<evidence type="ECO:0000313" key="3">
    <source>
        <dbReference type="WBParaSite" id="GPLIN_001505400"/>
    </source>
</evidence>
<dbReference type="SMART" id="SM00131">
    <property type="entry name" value="KU"/>
    <property type="match status" value="2"/>
</dbReference>
<dbReference type="Proteomes" id="UP000050741">
    <property type="component" value="Unassembled WGS sequence"/>
</dbReference>
<dbReference type="PANTHER" id="PTHR46339:SF11">
    <property type="entry name" value="BPTI_KUNITZ INHIBITOR DOMAIN-CONTAINING PROTEIN"/>
    <property type="match status" value="1"/>
</dbReference>
<dbReference type="AlphaFoldDB" id="A0A183CQ96"/>
<reference evidence="2" key="1">
    <citation type="submission" date="2014-05" db="EMBL/GenBank/DDBJ databases">
        <title>The genome and life-stage specific transcriptomes of Globodera pallida elucidate key aspects of plant parasitism by a cyst nematode.</title>
        <authorList>
            <person name="Cotton J.A."/>
            <person name="Lilley C.J."/>
            <person name="Jones L.M."/>
            <person name="Kikuchi T."/>
            <person name="Reid A.J."/>
            <person name="Thorpe P."/>
            <person name="Tsai I.J."/>
            <person name="Beasley H."/>
            <person name="Blok V."/>
            <person name="Cock P.J.A."/>
            <person name="Van den Akker S.E."/>
            <person name="Holroyd N."/>
            <person name="Hunt M."/>
            <person name="Mantelin S."/>
            <person name="Naghra H."/>
            <person name="Pain A."/>
            <person name="Palomares-Rius J.E."/>
            <person name="Zarowiecki M."/>
            <person name="Berriman M."/>
            <person name="Jones J.T."/>
            <person name="Urwin P.E."/>
        </authorList>
    </citation>
    <scope>NUCLEOTIDE SEQUENCE [LARGE SCALE GENOMIC DNA]</scope>
    <source>
        <strain evidence="2">Lindley</strain>
    </source>
</reference>
<dbReference type="InterPro" id="IPR053014">
    <property type="entry name" value="Cuticle_assoc_divergent"/>
</dbReference>
<dbReference type="InterPro" id="IPR036880">
    <property type="entry name" value="Kunitz_BPTI_sf"/>
</dbReference>
<feature type="domain" description="BPTI/Kunitz inhibitor" evidence="1">
    <location>
        <begin position="1"/>
        <end position="49"/>
    </location>
</feature>
<feature type="domain" description="BPTI/Kunitz inhibitor" evidence="1">
    <location>
        <begin position="106"/>
        <end position="150"/>
    </location>
</feature>
<dbReference type="CDD" id="cd00109">
    <property type="entry name" value="Kunitz-type"/>
    <property type="match status" value="2"/>
</dbReference>
<evidence type="ECO:0000313" key="2">
    <source>
        <dbReference type="Proteomes" id="UP000050741"/>
    </source>
</evidence>
<evidence type="ECO:0000259" key="1">
    <source>
        <dbReference type="PROSITE" id="PS50279"/>
    </source>
</evidence>
<dbReference type="PROSITE" id="PS00280">
    <property type="entry name" value="BPTI_KUNITZ_1"/>
    <property type="match status" value="2"/>
</dbReference>
<reference evidence="3" key="2">
    <citation type="submission" date="2016-06" db="UniProtKB">
        <authorList>
            <consortium name="WormBaseParasite"/>
        </authorList>
    </citation>
    <scope>IDENTIFICATION</scope>
</reference>
<keyword evidence="2" id="KW-1185">Reference proteome</keyword>
<protein>
    <submittedName>
        <fullName evidence="3">Kunitz/Bovine pancreatic trypsin inhibitor domain protein</fullName>
    </submittedName>
</protein>
<dbReference type="WBParaSite" id="GPLIN_001505400">
    <property type="protein sequence ID" value="GPLIN_001505400"/>
    <property type="gene ID" value="GPLIN_001505400"/>
</dbReference>
<dbReference type="PRINTS" id="PR00759">
    <property type="entry name" value="BASICPTASE"/>
</dbReference>
<dbReference type="SUPFAM" id="SSF57362">
    <property type="entry name" value="BPTI-like"/>
    <property type="match status" value="2"/>
</dbReference>
<dbReference type="Pfam" id="PF00014">
    <property type="entry name" value="Kunitz_BPTI"/>
    <property type="match status" value="2"/>
</dbReference>
<dbReference type="InterPro" id="IPR002223">
    <property type="entry name" value="Kunitz_BPTI"/>
</dbReference>
<dbReference type="Pfam" id="PF14625">
    <property type="entry name" value="Lustrin_cystein"/>
    <property type="match status" value="2"/>
</dbReference>
<organism evidence="2 3">
    <name type="scientific">Globodera pallida</name>
    <name type="common">Potato cyst nematode worm</name>
    <name type="synonym">Heterodera pallida</name>
    <dbReference type="NCBI Taxonomy" id="36090"/>
    <lineage>
        <taxon>Eukaryota</taxon>
        <taxon>Metazoa</taxon>
        <taxon>Ecdysozoa</taxon>
        <taxon>Nematoda</taxon>
        <taxon>Chromadorea</taxon>
        <taxon>Rhabditida</taxon>
        <taxon>Tylenchina</taxon>
        <taxon>Tylenchomorpha</taxon>
        <taxon>Tylenchoidea</taxon>
        <taxon>Heteroderidae</taxon>
        <taxon>Heteroderinae</taxon>
        <taxon>Globodera</taxon>
    </lineage>
</organism>
<name>A0A183CQ96_GLOPA</name>
<dbReference type="InterPro" id="IPR028150">
    <property type="entry name" value="Lustrin_cystein"/>
</dbReference>
<dbReference type="GO" id="GO:0004867">
    <property type="term" value="F:serine-type endopeptidase inhibitor activity"/>
    <property type="evidence" value="ECO:0007669"/>
    <property type="project" value="InterPro"/>
</dbReference>
<sequence>LPREQGNCGTYSNRWWFNAKTGNCEEFIYSGCQGNANNFESYKECQDYCRDAKSEPQCIQGTALTDSSSNFIICGGAGASAIASTCPANYYCYYDGTTYGCCPTQGAVCGPSVTRWFYDSTQRACQTFSFNGCDGNSNNFATQQDCKDYCRVERPDAGSGSRGIEFEIRPIFFGSSGLRRDRDLAGILIPKNRLSGWWRGLEGAQRCSPALHNKSPMSIHALLYTGDRIFRYRNRNNFATQKACQNYCLSEACSPGTVVARDSDRLVQCTNAGGTGRISGGCPDGYTCFSRSQFMLYVLLLLEFGPQID</sequence>
<dbReference type="InterPro" id="IPR020901">
    <property type="entry name" value="Prtase_inh_Kunz-CS"/>
</dbReference>
<dbReference type="PROSITE" id="PS50279">
    <property type="entry name" value="BPTI_KUNITZ_2"/>
    <property type="match status" value="2"/>
</dbReference>
<dbReference type="PANTHER" id="PTHR46339">
    <property type="entry name" value="PROTEIN CBG15282-RELATED"/>
    <property type="match status" value="1"/>
</dbReference>
<dbReference type="Gene3D" id="4.10.410.10">
    <property type="entry name" value="Pancreatic trypsin inhibitor Kunitz domain"/>
    <property type="match status" value="2"/>
</dbReference>